<protein>
    <recommendedName>
        <fullName evidence="2">UspA domain-containing protein</fullName>
    </recommendedName>
</protein>
<proteinExistence type="inferred from homology"/>
<dbReference type="Gene3D" id="3.40.50.12370">
    <property type="match status" value="1"/>
</dbReference>
<dbReference type="Pfam" id="PF00582">
    <property type="entry name" value="Usp"/>
    <property type="match status" value="1"/>
</dbReference>
<comment type="caution">
    <text evidence="3">The sequence shown here is derived from an EMBL/GenBank/DDBJ whole genome shotgun (WGS) entry which is preliminary data.</text>
</comment>
<dbReference type="EMBL" id="POWF01000004">
    <property type="protein sequence ID" value="PNQ73096.1"/>
    <property type="molecule type" value="Genomic_DNA"/>
</dbReference>
<reference evidence="3 4" key="1">
    <citation type="submission" date="2018-01" db="EMBL/GenBank/DDBJ databases">
        <title>The draft genome of Hanstruepera neustonica JCM19743.</title>
        <authorList>
            <person name="He R.-H."/>
            <person name="Du Z.-J."/>
        </authorList>
    </citation>
    <scope>NUCLEOTIDE SEQUENCE [LARGE SCALE GENOMIC DNA]</scope>
    <source>
        <strain evidence="3 4">JCM19743</strain>
    </source>
</reference>
<gene>
    <name evidence="3" type="ORF">C1T31_08890</name>
</gene>
<dbReference type="SUPFAM" id="SSF52402">
    <property type="entry name" value="Adenine nucleotide alpha hydrolases-like"/>
    <property type="match status" value="2"/>
</dbReference>
<dbReference type="AlphaFoldDB" id="A0A2K1DYJ3"/>
<dbReference type="PANTHER" id="PTHR46268">
    <property type="entry name" value="STRESS RESPONSE PROTEIN NHAX"/>
    <property type="match status" value="1"/>
</dbReference>
<comment type="similarity">
    <text evidence="1">Belongs to the universal stress protein A family.</text>
</comment>
<name>A0A2K1DYJ3_9FLAO</name>
<organism evidence="3 4">
    <name type="scientific">Hanstruepera neustonica</name>
    <dbReference type="NCBI Taxonomy" id="1445657"/>
    <lineage>
        <taxon>Bacteria</taxon>
        <taxon>Pseudomonadati</taxon>
        <taxon>Bacteroidota</taxon>
        <taxon>Flavobacteriia</taxon>
        <taxon>Flavobacteriales</taxon>
        <taxon>Flavobacteriaceae</taxon>
        <taxon>Hanstruepera</taxon>
    </lineage>
</organism>
<dbReference type="RefSeq" id="WP_103052136.1">
    <property type="nucleotide sequence ID" value="NZ_POWF01000004.1"/>
</dbReference>
<dbReference type="InterPro" id="IPR006016">
    <property type="entry name" value="UspA"/>
</dbReference>
<dbReference type="PRINTS" id="PR01438">
    <property type="entry name" value="UNVRSLSTRESS"/>
</dbReference>
<evidence type="ECO:0000313" key="4">
    <source>
        <dbReference type="Proteomes" id="UP000236641"/>
    </source>
</evidence>
<evidence type="ECO:0000256" key="1">
    <source>
        <dbReference type="ARBA" id="ARBA00008791"/>
    </source>
</evidence>
<dbReference type="CDD" id="cd00293">
    <property type="entry name" value="USP-like"/>
    <property type="match status" value="1"/>
</dbReference>
<accession>A0A2K1DYJ3</accession>
<dbReference type="InterPro" id="IPR006015">
    <property type="entry name" value="Universal_stress_UspA"/>
</dbReference>
<dbReference type="OrthoDB" id="9788959at2"/>
<feature type="domain" description="UspA" evidence="2">
    <location>
        <begin position="1"/>
        <end position="147"/>
    </location>
</feature>
<keyword evidence="4" id="KW-1185">Reference proteome</keyword>
<sequence length="283" mass="30806">MKTILLPTDFSSNAAKAAQYASQLFKNEACTFYIMHALELQASAPSTGVTSKRAYQAIHESRTKSTDSDLANALKQAQKSASSDKHTFKTKLVNGSLLESVMAITEDLKVDLVVIGNKGASAIQKATFGSNAAQLILKLSCPIIAVPETADASNLKEIGFATDFTIEKYGDGMNLLKEIAQTNKASISVVNVVNKSSGDVSGLDIKKRLLENALKPLSLNYFTLTDVSVEMGIHVFSESRKLGMLALITKKRTFFQKLTTRSHSKAISHNLDVPLIVFDQRRF</sequence>
<evidence type="ECO:0000259" key="2">
    <source>
        <dbReference type="Pfam" id="PF00582"/>
    </source>
</evidence>
<evidence type="ECO:0000313" key="3">
    <source>
        <dbReference type="EMBL" id="PNQ73096.1"/>
    </source>
</evidence>
<dbReference type="Proteomes" id="UP000236641">
    <property type="component" value="Unassembled WGS sequence"/>
</dbReference>
<dbReference type="PANTHER" id="PTHR46268:SF6">
    <property type="entry name" value="UNIVERSAL STRESS PROTEIN UP12"/>
    <property type="match status" value="1"/>
</dbReference>